<evidence type="ECO:0000256" key="1">
    <source>
        <dbReference type="SAM" id="SignalP"/>
    </source>
</evidence>
<dbReference type="EMBL" id="BAABFA010000005">
    <property type="protein sequence ID" value="GAA4461446.1"/>
    <property type="molecule type" value="Genomic_DNA"/>
</dbReference>
<evidence type="ECO:0000313" key="2">
    <source>
        <dbReference type="EMBL" id="GAA4461446.1"/>
    </source>
</evidence>
<feature type="chain" id="PRO_5045667239" evidence="1">
    <location>
        <begin position="22"/>
        <end position="405"/>
    </location>
</feature>
<dbReference type="RefSeq" id="WP_345078362.1">
    <property type="nucleotide sequence ID" value="NZ_BAABFA010000005.1"/>
</dbReference>
<sequence>MIKRITLAATMISVLGTTAIAQETAPLRSNAHIGFTYPLSTNGIAAPDYTNVISIHALAGVSKAEEAFCVAGVANVIRDSARGLVASGVVNVIGNNARGLQAAGMVNYTGHNVRGMQASGFINVAGSVDGMQSAGFGNMALTNVTGLQAAGFINVADTATTQAAGYINVAQSTHTQAAGFINVAERARGAQVAGFINIAEEVDGAQVAGFINIAEKVKGVQLAGFINIADSSDCPIGLINIIRNGEMAIGTMMNETGTTLFTFRSGGKKLYGIIGAGGNMTKEYRAYAVQAGLGMHIPVTRTFRFNAEVTVTTLSDRWWNTDIRSGVKIMPSVRLGCVEFFAGPSFNYTGSNDIQGVGRVGYTVWDYESRFYAHNLSIGAEGGVQFHLDSRKMMKKIKPEKNMTN</sequence>
<reference evidence="3" key="1">
    <citation type="journal article" date="2019" name="Int. J. Syst. Evol. Microbiol.">
        <title>The Global Catalogue of Microorganisms (GCM) 10K type strain sequencing project: providing services to taxonomists for standard genome sequencing and annotation.</title>
        <authorList>
            <consortium name="The Broad Institute Genomics Platform"/>
            <consortium name="The Broad Institute Genome Sequencing Center for Infectious Disease"/>
            <person name="Wu L."/>
            <person name="Ma J."/>
        </authorList>
    </citation>
    <scope>NUCLEOTIDE SEQUENCE [LARGE SCALE GENOMIC DNA]</scope>
    <source>
        <strain evidence="3">JCM 32105</strain>
    </source>
</reference>
<accession>A0ABP8N8H5</accession>
<dbReference type="Proteomes" id="UP001500067">
    <property type="component" value="Unassembled WGS sequence"/>
</dbReference>
<comment type="caution">
    <text evidence="2">The sequence shown here is derived from an EMBL/GenBank/DDBJ whole genome shotgun (WGS) entry which is preliminary data.</text>
</comment>
<name>A0ABP8N8H5_9BACT</name>
<evidence type="ECO:0000313" key="3">
    <source>
        <dbReference type="Proteomes" id="UP001500067"/>
    </source>
</evidence>
<keyword evidence="3" id="KW-1185">Reference proteome</keyword>
<organism evidence="2 3">
    <name type="scientific">Nemorincola caseinilytica</name>
    <dbReference type="NCBI Taxonomy" id="2054315"/>
    <lineage>
        <taxon>Bacteria</taxon>
        <taxon>Pseudomonadati</taxon>
        <taxon>Bacteroidota</taxon>
        <taxon>Chitinophagia</taxon>
        <taxon>Chitinophagales</taxon>
        <taxon>Chitinophagaceae</taxon>
        <taxon>Nemorincola</taxon>
    </lineage>
</organism>
<feature type="signal peptide" evidence="1">
    <location>
        <begin position="1"/>
        <end position="21"/>
    </location>
</feature>
<keyword evidence="1" id="KW-0732">Signal</keyword>
<gene>
    <name evidence="2" type="ORF">GCM10023093_06110</name>
</gene>
<proteinExistence type="predicted"/>
<protein>
    <submittedName>
        <fullName evidence="2">Uncharacterized protein</fullName>
    </submittedName>
</protein>